<feature type="domain" description="Histidine kinase/HSP90-like ATPase" evidence="5">
    <location>
        <begin position="348"/>
        <end position="447"/>
    </location>
</feature>
<accession>A0ABN2PDU1</accession>
<feature type="domain" description="Signal transduction histidine kinase subgroup 3 dimerisation and phosphoacceptor" evidence="6">
    <location>
        <begin position="237"/>
        <end position="303"/>
    </location>
</feature>
<evidence type="ECO:0000313" key="8">
    <source>
        <dbReference type="Proteomes" id="UP001501612"/>
    </source>
</evidence>
<reference evidence="7 8" key="1">
    <citation type="journal article" date="2019" name="Int. J. Syst. Evol. Microbiol.">
        <title>The Global Catalogue of Microorganisms (GCM) 10K type strain sequencing project: providing services to taxonomists for standard genome sequencing and annotation.</title>
        <authorList>
            <consortium name="The Broad Institute Genomics Platform"/>
            <consortium name="The Broad Institute Genome Sequencing Center for Infectious Disease"/>
            <person name="Wu L."/>
            <person name="Ma J."/>
        </authorList>
    </citation>
    <scope>NUCLEOTIDE SEQUENCE [LARGE SCALE GENOMIC DNA]</scope>
    <source>
        <strain evidence="7 8">JCM 14046</strain>
    </source>
</reference>
<dbReference type="GO" id="GO:0016301">
    <property type="term" value="F:kinase activity"/>
    <property type="evidence" value="ECO:0007669"/>
    <property type="project" value="UniProtKB-KW"/>
</dbReference>
<dbReference type="Pfam" id="PF07730">
    <property type="entry name" value="HisKA_3"/>
    <property type="match status" value="1"/>
</dbReference>
<dbReference type="RefSeq" id="WP_344006374.1">
    <property type="nucleotide sequence ID" value="NZ_BAAAMY010000004.1"/>
</dbReference>
<dbReference type="EMBL" id="BAAAMY010000004">
    <property type="protein sequence ID" value="GAA1917255.1"/>
    <property type="molecule type" value="Genomic_DNA"/>
</dbReference>
<feature type="coiled-coil region" evidence="4">
    <location>
        <begin position="194"/>
        <end position="221"/>
    </location>
</feature>
<dbReference type="SUPFAM" id="SSF55874">
    <property type="entry name" value="ATPase domain of HSP90 chaperone/DNA topoisomerase II/histidine kinase"/>
    <property type="match status" value="1"/>
</dbReference>
<dbReference type="Pfam" id="PF02518">
    <property type="entry name" value="HATPase_c"/>
    <property type="match status" value="1"/>
</dbReference>
<dbReference type="InterPro" id="IPR050482">
    <property type="entry name" value="Sensor_HK_TwoCompSys"/>
</dbReference>
<name>A0ABN2PDU1_9ACTN</name>
<dbReference type="Gene3D" id="3.30.450.40">
    <property type="match status" value="1"/>
</dbReference>
<dbReference type="Gene3D" id="1.20.5.1930">
    <property type="match status" value="1"/>
</dbReference>
<organism evidence="7 8">
    <name type="scientific">Nocardioides lentus</name>
    <dbReference type="NCBI Taxonomy" id="338077"/>
    <lineage>
        <taxon>Bacteria</taxon>
        <taxon>Bacillati</taxon>
        <taxon>Actinomycetota</taxon>
        <taxon>Actinomycetes</taxon>
        <taxon>Propionibacteriales</taxon>
        <taxon>Nocardioidaceae</taxon>
        <taxon>Nocardioides</taxon>
    </lineage>
</organism>
<keyword evidence="1" id="KW-0808">Transferase</keyword>
<dbReference type="CDD" id="cd16917">
    <property type="entry name" value="HATPase_UhpB-NarQ-NarX-like"/>
    <property type="match status" value="1"/>
</dbReference>
<dbReference type="PANTHER" id="PTHR24421">
    <property type="entry name" value="NITRATE/NITRITE SENSOR PROTEIN NARX-RELATED"/>
    <property type="match status" value="1"/>
</dbReference>
<comment type="caution">
    <text evidence="7">The sequence shown here is derived from an EMBL/GenBank/DDBJ whole genome shotgun (WGS) entry which is preliminary data.</text>
</comment>
<evidence type="ECO:0000256" key="3">
    <source>
        <dbReference type="ARBA" id="ARBA00023012"/>
    </source>
</evidence>
<dbReference type="InterPro" id="IPR003594">
    <property type="entry name" value="HATPase_dom"/>
</dbReference>
<evidence type="ECO:0000313" key="7">
    <source>
        <dbReference type="EMBL" id="GAA1917255.1"/>
    </source>
</evidence>
<dbReference type="SUPFAM" id="SSF55781">
    <property type="entry name" value="GAF domain-like"/>
    <property type="match status" value="1"/>
</dbReference>
<dbReference type="InterPro" id="IPR029016">
    <property type="entry name" value="GAF-like_dom_sf"/>
</dbReference>
<dbReference type="InterPro" id="IPR036890">
    <property type="entry name" value="HATPase_C_sf"/>
</dbReference>
<dbReference type="PANTHER" id="PTHR24421:SF61">
    <property type="entry name" value="OXYGEN SENSOR HISTIDINE KINASE NREB"/>
    <property type="match status" value="1"/>
</dbReference>
<dbReference type="NCBIfam" id="NF047786">
    <property type="entry name" value="his_kin_MadS"/>
    <property type="match status" value="1"/>
</dbReference>
<evidence type="ECO:0000259" key="6">
    <source>
        <dbReference type="Pfam" id="PF07730"/>
    </source>
</evidence>
<gene>
    <name evidence="7" type="primary">mnoS</name>
    <name evidence="7" type="ORF">GCM10009737_18390</name>
</gene>
<protein>
    <submittedName>
        <fullName evidence="7">Two-component system sensor histidine kinase MnoS</fullName>
    </submittedName>
</protein>
<dbReference type="Gene3D" id="3.30.565.10">
    <property type="entry name" value="Histidine kinase-like ATPase, C-terminal domain"/>
    <property type="match status" value="1"/>
</dbReference>
<dbReference type="InterPro" id="IPR011712">
    <property type="entry name" value="Sig_transdc_His_kin_sub3_dim/P"/>
</dbReference>
<evidence type="ECO:0000259" key="5">
    <source>
        <dbReference type="Pfam" id="PF02518"/>
    </source>
</evidence>
<evidence type="ECO:0000256" key="2">
    <source>
        <dbReference type="ARBA" id="ARBA00022777"/>
    </source>
</evidence>
<keyword evidence="3" id="KW-0902">Two-component regulatory system</keyword>
<sequence>MASTPDLSVLTGVRSGKRSYYRAYVRSDERTQRAVRAMDSISRALVRTMEGPRGLLEEVVRAAASHLEAEWTMLAVADGHLPGARPRFLALEGYAHDGPGPGPEPVDDDGLLPPFVRREVGAVRAGHATRSTDDSRWVRVPMTLEGRRIGSLVALHGLPLDPEPGDLSVLRVLANQAAVSLHTSEQYHAGVALHRRAQRLYDEAQAQARDLAARTAELRLAEDRLLLASQRELVDAERHRIARELHDSVTQFVLSAGMAVEVARGEAEQVGALGVRDHLATAKALSAEAVDQLRRAIYALHQPHSERVSTLPELLHEVAEHHRPRLDVRVRVEGREEQVDLGVDAVHEIARAVGEALFNVAHHAGATRSVVRVRYRPDDLLVTVADDGTGDPTALSRQLREQRGHDVDGRHRGLANMEARVAGLGGTIAFRRARLGGVRVELRVPLPLPGAHRPGLISGLVHDGPPPTGRT</sequence>
<dbReference type="Proteomes" id="UP001501612">
    <property type="component" value="Unassembled WGS sequence"/>
</dbReference>
<keyword evidence="8" id="KW-1185">Reference proteome</keyword>
<proteinExistence type="predicted"/>
<evidence type="ECO:0000256" key="1">
    <source>
        <dbReference type="ARBA" id="ARBA00022679"/>
    </source>
</evidence>
<keyword evidence="4" id="KW-0175">Coiled coil</keyword>
<evidence type="ECO:0000256" key="4">
    <source>
        <dbReference type="SAM" id="Coils"/>
    </source>
</evidence>
<keyword evidence="2 7" id="KW-0418">Kinase</keyword>